<evidence type="ECO:0000313" key="2">
    <source>
        <dbReference type="Proteomes" id="UP000199118"/>
    </source>
</evidence>
<dbReference type="SUPFAM" id="SSF51621">
    <property type="entry name" value="Phosphoenolpyruvate/pyruvate domain"/>
    <property type="match status" value="1"/>
</dbReference>
<dbReference type="Proteomes" id="UP000199118">
    <property type="component" value="Unassembled WGS sequence"/>
</dbReference>
<proteinExistence type="predicted"/>
<dbReference type="InterPro" id="IPR040442">
    <property type="entry name" value="Pyrv_kinase-like_dom_sf"/>
</dbReference>
<dbReference type="Gene3D" id="3.20.20.60">
    <property type="entry name" value="Phosphoenolpyruvate-binding domains"/>
    <property type="match status" value="1"/>
</dbReference>
<dbReference type="InterPro" id="IPR015813">
    <property type="entry name" value="Pyrv/PenolPyrv_kinase-like_dom"/>
</dbReference>
<gene>
    <name evidence="1" type="ORF">SAMN05444336_10639</name>
</gene>
<dbReference type="RefSeq" id="WP_092683472.1">
    <property type="nucleotide sequence ID" value="NZ_FNMZ01000006.1"/>
</dbReference>
<dbReference type="Pfam" id="PF13714">
    <property type="entry name" value="PEP_mutase"/>
    <property type="match status" value="1"/>
</dbReference>
<dbReference type="EMBL" id="FNMZ01000006">
    <property type="protein sequence ID" value="SDX51392.1"/>
    <property type="molecule type" value="Genomic_DNA"/>
</dbReference>
<keyword evidence="2" id="KW-1185">Reference proteome</keyword>
<keyword evidence="1" id="KW-0456">Lyase</keyword>
<protein>
    <submittedName>
        <fullName evidence="1">2-Methylisocitrate lyase, PEP mutase family</fullName>
    </submittedName>
</protein>
<accession>A0A1H3CB33</accession>
<dbReference type="OrthoDB" id="9785398at2"/>
<dbReference type="GO" id="GO:0016829">
    <property type="term" value="F:lyase activity"/>
    <property type="evidence" value="ECO:0007669"/>
    <property type="project" value="UniProtKB-KW"/>
</dbReference>
<name>A0A1H3CB33_9RHOB</name>
<dbReference type="PANTHER" id="PTHR42905:SF16">
    <property type="entry name" value="CARBOXYPHOSPHONOENOLPYRUVATE PHOSPHONOMUTASE-LIKE PROTEIN (AFU_ORTHOLOGUE AFUA_5G07230)"/>
    <property type="match status" value="1"/>
</dbReference>
<reference evidence="1 2" key="1">
    <citation type="submission" date="2016-10" db="EMBL/GenBank/DDBJ databases">
        <authorList>
            <person name="de Groot N.N."/>
        </authorList>
    </citation>
    <scope>NUCLEOTIDE SEQUENCE [LARGE SCALE GENOMIC DNA]</scope>
    <source>
        <strain evidence="1 2">DSM 17890</strain>
    </source>
</reference>
<sequence length="264" mass="26433">MTAADHAARLAAFAALHRAGDPLILWNIWDAGTARAAEAAGASAVATGSLSIAGAQGYPDGEAIPLSLLLTLAERIAASVAVPLSVDFERGYAADAPAPAQALAAAAAALAATGAVGANLEDGLPEGGTRPAAEQAARIAAFLAGAEAAGTPLLVNARTDLFLQEKDAARHAALVPEALARAREWAEAGAGCFYPIGLSDPGLVAQVVEGSPLPVNILVRGGRAEVETMAALGVARISFGPGPWRAAMAWAEAQARELTAAAPR</sequence>
<dbReference type="AlphaFoldDB" id="A0A1H3CB33"/>
<organism evidence="1 2">
    <name type="scientific">Albimonas donghaensis</name>
    <dbReference type="NCBI Taxonomy" id="356660"/>
    <lineage>
        <taxon>Bacteria</taxon>
        <taxon>Pseudomonadati</taxon>
        <taxon>Pseudomonadota</taxon>
        <taxon>Alphaproteobacteria</taxon>
        <taxon>Rhodobacterales</taxon>
        <taxon>Paracoccaceae</taxon>
        <taxon>Albimonas</taxon>
    </lineage>
</organism>
<dbReference type="STRING" id="356660.SAMN05444336_10639"/>
<dbReference type="PANTHER" id="PTHR42905">
    <property type="entry name" value="PHOSPHOENOLPYRUVATE CARBOXYLASE"/>
    <property type="match status" value="1"/>
</dbReference>
<evidence type="ECO:0000313" key="1">
    <source>
        <dbReference type="EMBL" id="SDX51392.1"/>
    </source>
</evidence>